<evidence type="ECO:0000313" key="7">
    <source>
        <dbReference type="Proteomes" id="UP000315471"/>
    </source>
</evidence>
<dbReference type="CDD" id="cd07400">
    <property type="entry name" value="MPP_1"/>
    <property type="match status" value="1"/>
</dbReference>
<dbReference type="Proteomes" id="UP000315471">
    <property type="component" value="Unassembled WGS sequence"/>
</dbReference>
<reference evidence="6 7" key="1">
    <citation type="submission" date="2019-02" db="EMBL/GenBank/DDBJ databases">
        <title>Deep-cultivation of Planctomycetes and their phenomic and genomic characterization uncovers novel biology.</title>
        <authorList>
            <person name="Wiegand S."/>
            <person name="Jogler M."/>
            <person name="Boedeker C."/>
            <person name="Pinto D."/>
            <person name="Vollmers J."/>
            <person name="Rivas-Marin E."/>
            <person name="Kohn T."/>
            <person name="Peeters S.H."/>
            <person name="Heuer A."/>
            <person name="Rast P."/>
            <person name="Oberbeckmann S."/>
            <person name="Bunk B."/>
            <person name="Jeske O."/>
            <person name="Meyerdierks A."/>
            <person name="Storesund J.E."/>
            <person name="Kallscheuer N."/>
            <person name="Luecker S."/>
            <person name="Lage O.M."/>
            <person name="Pohl T."/>
            <person name="Merkel B.J."/>
            <person name="Hornburger P."/>
            <person name="Mueller R.-W."/>
            <person name="Bruemmer F."/>
            <person name="Labrenz M."/>
            <person name="Spormann A.M."/>
            <person name="Op Den Camp H."/>
            <person name="Overmann J."/>
            <person name="Amann R."/>
            <person name="Jetten M.S.M."/>
            <person name="Mascher T."/>
            <person name="Medema M.H."/>
            <person name="Devos D.P."/>
            <person name="Kaster A.-K."/>
            <person name="Ovreas L."/>
            <person name="Rohde M."/>
            <person name="Galperin M.Y."/>
            <person name="Jogler C."/>
        </authorList>
    </citation>
    <scope>NUCLEOTIDE SEQUENCE [LARGE SCALE GENOMIC DNA]</scope>
    <source>
        <strain evidence="6 7">Q31b</strain>
    </source>
</reference>
<keyword evidence="7" id="KW-1185">Reference proteome</keyword>
<evidence type="ECO:0000256" key="4">
    <source>
        <dbReference type="ARBA" id="ARBA00025742"/>
    </source>
</evidence>
<dbReference type="InterPro" id="IPR004843">
    <property type="entry name" value="Calcineurin-like_PHP"/>
</dbReference>
<dbReference type="GO" id="GO:0016787">
    <property type="term" value="F:hydrolase activity"/>
    <property type="evidence" value="ECO:0007669"/>
    <property type="project" value="UniProtKB-KW"/>
</dbReference>
<dbReference type="EMBL" id="SJPY01000003">
    <property type="protein sequence ID" value="TWU43489.1"/>
    <property type="molecule type" value="Genomic_DNA"/>
</dbReference>
<comment type="similarity">
    <text evidence="4">Belongs to the cyclic nucleotide phosphodiesterase class-III family.</text>
</comment>
<sequence length="277" mass="31406">MRILHLSDLHFGPPYVPEIGEAFLQLAPTLQPDVIVVSGDLTQRAKRGQFLRARDFLDRLPDRPTLVIPGNHDIPLYRVKERWCDPLGLYKEIISPDLNPVLRLGQAVLVGIDSTAPHRAISNGRIGIKQLEHCRKVFADTPPEAARMIVAHHHFAPAPDYLHDQTMPKAKRAINQFVELGVEMILGGHLHRAYIGNSLNFYPGHHRDRGIVIVQCGTTTSRRGRGSEREKNSFNVIDFDANLITITHQMYFDDDQQFAPLSRHQFPRLGKRFQSQG</sequence>
<proteinExistence type="inferred from homology"/>
<evidence type="ECO:0000256" key="3">
    <source>
        <dbReference type="ARBA" id="ARBA00023004"/>
    </source>
</evidence>
<dbReference type="InterPro" id="IPR029052">
    <property type="entry name" value="Metallo-depent_PP-like"/>
</dbReference>
<organism evidence="6 7">
    <name type="scientific">Novipirellula aureliae</name>
    <dbReference type="NCBI Taxonomy" id="2527966"/>
    <lineage>
        <taxon>Bacteria</taxon>
        <taxon>Pseudomonadati</taxon>
        <taxon>Planctomycetota</taxon>
        <taxon>Planctomycetia</taxon>
        <taxon>Pirellulales</taxon>
        <taxon>Pirellulaceae</taxon>
        <taxon>Novipirellula</taxon>
    </lineage>
</organism>
<dbReference type="AlphaFoldDB" id="A0A5C6E8E4"/>
<accession>A0A5C6E8E4</accession>
<dbReference type="RefSeq" id="WP_146599905.1">
    <property type="nucleotide sequence ID" value="NZ_SJPY01000003.1"/>
</dbReference>
<dbReference type="OrthoDB" id="9811542at2"/>
<dbReference type="Pfam" id="PF00149">
    <property type="entry name" value="Metallophos"/>
    <property type="match status" value="1"/>
</dbReference>
<evidence type="ECO:0000256" key="2">
    <source>
        <dbReference type="ARBA" id="ARBA00022801"/>
    </source>
</evidence>
<gene>
    <name evidence="6" type="ORF">Q31b_25300</name>
</gene>
<dbReference type="PANTHER" id="PTHR42988">
    <property type="entry name" value="PHOSPHOHYDROLASE"/>
    <property type="match status" value="1"/>
</dbReference>
<dbReference type="SUPFAM" id="SSF56300">
    <property type="entry name" value="Metallo-dependent phosphatases"/>
    <property type="match status" value="1"/>
</dbReference>
<evidence type="ECO:0000259" key="5">
    <source>
        <dbReference type="Pfam" id="PF00149"/>
    </source>
</evidence>
<comment type="caution">
    <text evidence="6">The sequence shown here is derived from an EMBL/GenBank/DDBJ whole genome shotgun (WGS) entry which is preliminary data.</text>
</comment>
<protein>
    <submittedName>
        <fullName evidence="6">Cyclic 3',5'-adenosine monophosphate phosphodiesterase</fullName>
    </submittedName>
</protein>
<dbReference type="InterPro" id="IPR050884">
    <property type="entry name" value="CNP_phosphodiesterase-III"/>
</dbReference>
<keyword evidence="2" id="KW-0378">Hydrolase</keyword>
<keyword evidence="3" id="KW-0408">Iron</keyword>
<feature type="domain" description="Calcineurin-like phosphoesterase" evidence="5">
    <location>
        <begin position="1"/>
        <end position="192"/>
    </location>
</feature>
<name>A0A5C6E8E4_9BACT</name>
<evidence type="ECO:0000313" key="6">
    <source>
        <dbReference type="EMBL" id="TWU43489.1"/>
    </source>
</evidence>
<dbReference type="PANTHER" id="PTHR42988:SF2">
    <property type="entry name" value="CYCLIC NUCLEOTIDE PHOSPHODIESTERASE CBUA0032-RELATED"/>
    <property type="match status" value="1"/>
</dbReference>
<dbReference type="Gene3D" id="3.60.21.10">
    <property type="match status" value="1"/>
</dbReference>
<dbReference type="GO" id="GO:0046872">
    <property type="term" value="F:metal ion binding"/>
    <property type="evidence" value="ECO:0007669"/>
    <property type="project" value="UniProtKB-KW"/>
</dbReference>
<evidence type="ECO:0000256" key="1">
    <source>
        <dbReference type="ARBA" id="ARBA00022723"/>
    </source>
</evidence>
<keyword evidence="1" id="KW-0479">Metal-binding</keyword>